<name>A0A1V8RM07_9HYPH</name>
<evidence type="ECO:0000313" key="2">
    <source>
        <dbReference type="Proteomes" id="UP000191905"/>
    </source>
</evidence>
<dbReference type="AlphaFoldDB" id="A0A1V8RM07"/>
<dbReference type="Proteomes" id="UP000191905">
    <property type="component" value="Unassembled WGS sequence"/>
</dbReference>
<sequence>MRVCLVLEMIDDDGEPIAAEIVSDFKKVTKGAEDLGLSLAEAKALLTKLQQAMVETQVELWLRENREHAGRRLRSKGSYPVTVRTLFGDVRLKSPRYYLPRSADGCGPATFSPLRELIPGHTVPERLFLETRWASLYPMPPRRSC</sequence>
<accession>A0A1V8RM07</accession>
<protein>
    <submittedName>
        <fullName evidence="1">Uncharacterized protein</fullName>
    </submittedName>
</protein>
<proteinExistence type="predicted"/>
<organism evidence="1 2">
    <name type="scientific">Manganibacter manganicus</name>
    <dbReference type="NCBI Taxonomy" id="1873176"/>
    <lineage>
        <taxon>Bacteria</taxon>
        <taxon>Pseudomonadati</taxon>
        <taxon>Pseudomonadota</taxon>
        <taxon>Alphaproteobacteria</taxon>
        <taxon>Hyphomicrobiales</taxon>
        <taxon>Phyllobacteriaceae</taxon>
        <taxon>Manganibacter</taxon>
    </lineage>
</organism>
<evidence type="ECO:0000313" key="1">
    <source>
        <dbReference type="EMBL" id="OQM74153.1"/>
    </source>
</evidence>
<reference evidence="1 2" key="1">
    <citation type="journal article" date="2016" name="Int. J. Syst. Evol. Microbiol.">
        <title>Pseudaminobacter manganicus sp. nov., isolated from sludge of a manganese mine.</title>
        <authorList>
            <person name="Li J."/>
            <person name="Huang J."/>
            <person name="Liao S."/>
            <person name="Wang G."/>
        </authorList>
    </citation>
    <scope>NUCLEOTIDE SEQUENCE [LARGE SCALE GENOMIC DNA]</scope>
    <source>
        <strain evidence="1 2">JH-7</strain>
    </source>
</reference>
<keyword evidence="2" id="KW-1185">Reference proteome</keyword>
<dbReference type="EMBL" id="MDET01000036">
    <property type="protein sequence ID" value="OQM74153.1"/>
    <property type="molecule type" value="Genomic_DNA"/>
</dbReference>
<gene>
    <name evidence="1" type="ORF">BFN67_22400</name>
</gene>
<comment type="caution">
    <text evidence="1">The sequence shown here is derived from an EMBL/GenBank/DDBJ whole genome shotgun (WGS) entry which is preliminary data.</text>
</comment>